<dbReference type="SUPFAM" id="SSF51735">
    <property type="entry name" value="NAD(P)-binding Rossmann-fold domains"/>
    <property type="match status" value="1"/>
</dbReference>
<dbReference type="SUPFAM" id="SSF55347">
    <property type="entry name" value="Glyceraldehyde-3-phosphate dehydrogenase-like, C-terminal domain"/>
    <property type="match status" value="1"/>
</dbReference>
<comment type="caution">
    <text evidence="5">The sequence shown here is derived from an EMBL/GenBank/DDBJ whole genome shotgun (WGS) entry which is preliminary data.</text>
</comment>
<dbReference type="InterPro" id="IPR050984">
    <property type="entry name" value="Gfo/Idh/MocA_domain"/>
</dbReference>
<evidence type="ECO:0000256" key="1">
    <source>
        <dbReference type="ARBA" id="ARBA00010928"/>
    </source>
</evidence>
<feature type="domain" description="Gfo/Idh/MocA-like oxidoreductase N-terminal" evidence="3">
    <location>
        <begin position="8"/>
        <end position="124"/>
    </location>
</feature>
<dbReference type="GO" id="GO:0016491">
    <property type="term" value="F:oxidoreductase activity"/>
    <property type="evidence" value="ECO:0007669"/>
    <property type="project" value="UniProtKB-KW"/>
</dbReference>
<dbReference type="PANTHER" id="PTHR22604:SF105">
    <property type="entry name" value="TRANS-1,2-DIHYDROBENZENE-1,2-DIOL DEHYDROGENASE"/>
    <property type="match status" value="1"/>
</dbReference>
<comment type="similarity">
    <text evidence="1">Belongs to the Gfo/Idh/MocA family.</text>
</comment>
<dbReference type="Pfam" id="PF01408">
    <property type="entry name" value="GFO_IDH_MocA"/>
    <property type="match status" value="1"/>
</dbReference>
<protein>
    <submittedName>
        <fullName evidence="5">Putative dehydrogenase</fullName>
    </submittedName>
</protein>
<dbReference type="Gene3D" id="3.30.360.10">
    <property type="entry name" value="Dihydrodipicolinate Reductase, domain 2"/>
    <property type="match status" value="1"/>
</dbReference>
<evidence type="ECO:0000313" key="5">
    <source>
        <dbReference type="EMBL" id="PYE52078.1"/>
    </source>
</evidence>
<dbReference type="PANTHER" id="PTHR22604">
    <property type="entry name" value="OXIDOREDUCTASES"/>
    <property type="match status" value="1"/>
</dbReference>
<feature type="domain" description="GFO/IDH/MocA-like oxidoreductase" evidence="4">
    <location>
        <begin position="135"/>
        <end position="254"/>
    </location>
</feature>
<accession>A0A2V4WI34</accession>
<dbReference type="InterPro" id="IPR036291">
    <property type="entry name" value="NAD(P)-bd_dom_sf"/>
</dbReference>
<sequence>MSMNRPLQWGVLGTSTIAKKAIIPAIQQSERGEVLAIASRSKEKAEALAEEMHIVRAYGSYEELLADPDIQAVYIPLPNHMHREWTIKAAEAGKHVLCEKPAALNAEQSAEMIEACERHGVLFAEAIMYRYHPKHRRVQEIIESGEIGTVRAIHGNFTCNTAEDKENVRFKKHMGGGSIFDLGVYPISAARMYLGQEPEAVTVHALFSEEHDGVDMMASGLIEFPNSVALTFDCGMWASGRAEMEILGTEGRIELPKVFGWENSDIPPQIIIHTDSVSREERVSVSNSYVLQVEIFAGAVLEGEPLPFSPNNTVLNMRVIDACLASARTRQRVLVDRSPVK</sequence>
<dbReference type="Gene3D" id="3.40.50.720">
    <property type="entry name" value="NAD(P)-binding Rossmann-like Domain"/>
    <property type="match status" value="1"/>
</dbReference>
<proteinExistence type="inferred from homology"/>
<dbReference type="EMBL" id="QJSW01000001">
    <property type="protein sequence ID" value="PYE52078.1"/>
    <property type="molecule type" value="Genomic_DNA"/>
</dbReference>
<name>A0A2V4WI34_PAEBA</name>
<dbReference type="InterPro" id="IPR000683">
    <property type="entry name" value="Gfo/Idh/MocA-like_OxRdtase_N"/>
</dbReference>
<evidence type="ECO:0000259" key="4">
    <source>
        <dbReference type="Pfam" id="PF22725"/>
    </source>
</evidence>
<dbReference type="Pfam" id="PF22725">
    <property type="entry name" value="GFO_IDH_MocA_C3"/>
    <property type="match status" value="1"/>
</dbReference>
<keyword evidence="2" id="KW-0560">Oxidoreductase</keyword>
<organism evidence="5 6">
    <name type="scientific">Paenibacillus barcinonensis</name>
    <dbReference type="NCBI Taxonomy" id="198119"/>
    <lineage>
        <taxon>Bacteria</taxon>
        <taxon>Bacillati</taxon>
        <taxon>Bacillota</taxon>
        <taxon>Bacilli</taxon>
        <taxon>Bacillales</taxon>
        <taxon>Paenibacillaceae</taxon>
        <taxon>Paenibacillus</taxon>
    </lineage>
</organism>
<dbReference type="Proteomes" id="UP000247790">
    <property type="component" value="Unassembled WGS sequence"/>
</dbReference>
<dbReference type="GO" id="GO:0000166">
    <property type="term" value="F:nucleotide binding"/>
    <property type="evidence" value="ECO:0007669"/>
    <property type="project" value="InterPro"/>
</dbReference>
<dbReference type="AlphaFoldDB" id="A0A2V4WI34"/>
<evidence type="ECO:0000259" key="3">
    <source>
        <dbReference type="Pfam" id="PF01408"/>
    </source>
</evidence>
<dbReference type="InterPro" id="IPR055170">
    <property type="entry name" value="GFO_IDH_MocA-like_dom"/>
</dbReference>
<reference evidence="5 6" key="1">
    <citation type="submission" date="2018-06" db="EMBL/GenBank/DDBJ databases">
        <title>Genomic Encyclopedia of Type Strains, Phase III (KMG-III): the genomes of soil and plant-associated and newly described type strains.</title>
        <authorList>
            <person name="Whitman W."/>
        </authorList>
    </citation>
    <scope>NUCLEOTIDE SEQUENCE [LARGE SCALE GENOMIC DNA]</scope>
    <source>
        <strain evidence="5 6">CECT 7022</strain>
    </source>
</reference>
<gene>
    <name evidence="5" type="ORF">DFQ00_10110</name>
</gene>
<evidence type="ECO:0000313" key="6">
    <source>
        <dbReference type="Proteomes" id="UP000247790"/>
    </source>
</evidence>
<evidence type="ECO:0000256" key="2">
    <source>
        <dbReference type="ARBA" id="ARBA00023002"/>
    </source>
</evidence>